<dbReference type="EMBL" id="CATOUU010000075">
    <property type="protein sequence ID" value="CAI9915639.1"/>
    <property type="molecule type" value="Genomic_DNA"/>
</dbReference>
<gene>
    <name evidence="2" type="ORF">HINF_LOCUS3284</name>
    <name evidence="3" type="ORF">HINF_LOCUS33959</name>
</gene>
<feature type="transmembrane region" description="Helical" evidence="1">
    <location>
        <begin position="12"/>
        <end position="37"/>
    </location>
</feature>
<proteinExistence type="predicted"/>
<keyword evidence="4" id="KW-1185">Reference proteome</keyword>
<evidence type="ECO:0000313" key="3">
    <source>
        <dbReference type="EMBL" id="CAL6031340.1"/>
    </source>
</evidence>
<protein>
    <submittedName>
        <fullName evidence="3">Hypothetical_protein</fullName>
    </submittedName>
</protein>
<dbReference type="Proteomes" id="UP001642409">
    <property type="component" value="Unassembled WGS sequence"/>
</dbReference>
<evidence type="ECO:0000256" key="1">
    <source>
        <dbReference type="SAM" id="Phobius"/>
    </source>
</evidence>
<organism evidence="2">
    <name type="scientific">Hexamita inflata</name>
    <dbReference type="NCBI Taxonomy" id="28002"/>
    <lineage>
        <taxon>Eukaryota</taxon>
        <taxon>Metamonada</taxon>
        <taxon>Diplomonadida</taxon>
        <taxon>Hexamitidae</taxon>
        <taxon>Hexamitinae</taxon>
        <taxon>Hexamita</taxon>
    </lineage>
</organism>
<keyword evidence="1" id="KW-1133">Transmembrane helix</keyword>
<keyword evidence="1" id="KW-0472">Membrane</keyword>
<evidence type="ECO:0000313" key="4">
    <source>
        <dbReference type="Proteomes" id="UP001642409"/>
    </source>
</evidence>
<evidence type="ECO:0000313" key="2">
    <source>
        <dbReference type="EMBL" id="CAI9915639.1"/>
    </source>
</evidence>
<dbReference type="EMBL" id="CAXDID020000119">
    <property type="protein sequence ID" value="CAL6031340.1"/>
    <property type="molecule type" value="Genomic_DNA"/>
</dbReference>
<reference evidence="2" key="1">
    <citation type="submission" date="2023-06" db="EMBL/GenBank/DDBJ databases">
        <authorList>
            <person name="Kurt Z."/>
        </authorList>
    </citation>
    <scope>NUCLEOTIDE SEQUENCE</scope>
</reference>
<reference evidence="3 4" key="2">
    <citation type="submission" date="2024-07" db="EMBL/GenBank/DDBJ databases">
        <authorList>
            <person name="Akdeniz Z."/>
        </authorList>
    </citation>
    <scope>NUCLEOTIDE SEQUENCE [LARGE SCALE GENOMIC DNA]</scope>
</reference>
<sequence>MHLKIKPVLENYIFLIIIFIYPTHLTFVYTSSVFSIYDLTPIKNIVKKEKCELKDSFGNVVNGVFHPVRNYAYEYLNKNYVDGQYRLNENQQKYQDKYLAYINSKKKKKHFQITKTSIDSQSQQQSACFKVIGNHLAQLFQPHEPSCGFVEEYGKFQ</sequence>
<dbReference type="AlphaFoldDB" id="A0AA86TDJ0"/>
<accession>A0AA86TDJ0</accession>
<keyword evidence="1" id="KW-0812">Transmembrane</keyword>
<name>A0AA86TDJ0_9EUKA</name>
<comment type="caution">
    <text evidence="2">The sequence shown here is derived from an EMBL/GenBank/DDBJ whole genome shotgun (WGS) entry which is preliminary data.</text>
</comment>